<dbReference type="Proteomes" id="UP000076874">
    <property type="component" value="Unassembled WGS sequence"/>
</dbReference>
<reference evidence="2 3" key="1">
    <citation type="journal article" date="2016" name="Genome Biol. Evol.">
        <title>Divergent and convergent evolution of fungal pathogenicity.</title>
        <authorList>
            <person name="Shang Y."/>
            <person name="Xiao G."/>
            <person name="Zheng P."/>
            <person name="Cen K."/>
            <person name="Zhan S."/>
            <person name="Wang C."/>
        </authorList>
    </citation>
    <scope>NUCLEOTIDE SEQUENCE [LARGE SCALE GENOMIC DNA]</scope>
    <source>
        <strain evidence="2 3">RCEF 264</strain>
    </source>
</reference>
<proteinExistence type="predicted"/>
<evidence type="ECO:0000313" key="2">
    <source>
        <dbReference type="EMBL" id="OAA58491.1"/>
    </source>
</evidence>
<comment type="caution">
    <text evidence="2">The sequence shown here is derived from an EMBL/GenBank/DDBJ whole genome shotgun (WGS) entry which is preliminary data.</text>
</comment>
<evidence type="ECO:0000256" key="1">
    <source>
        <dbReference type="SAM" id="MobiDB-lite"/>
    </source>
</evidence>
<dbReference type="AlphaFoldDB" id="A0A167RDJ8"/>
<name>A0A167RDJ8_9HYPO</name>
<feature type="region of interest" description="Disordered" evidence="1">
    <location>
        <begin position="1"/>
        <end position="84"/>
    </location>
</feature>
<evidence type="ECO:0000313" key="3">
    <source>
        <dbReference type="Proteomes" id="UP000076874"/>
    </source>
</evidence>
<feature type="compositionally biased region" description="Basic and acidic residues" evidence="1">
    <location>
        <begin position="30"/>
        <end position="41"/>
    </location>
</feature>
<accession>A0A167RDJ8</accession>
<protein>
    <submittedName>
        <fullName evidence="2">Uncharacterized protein</fullName>
    </submittedName>
</protein>
<sequence length="235" mass="25810">METNDANGIDGVRLRGRLAESDTSSIASSEGHRDHREHSSMDGDDEGEPEAAGPPPRPLLDPASEDEASFHPSDTDSSDNLPVGDAQDLLVGNMNFDAYEGLITAVRGWIVVFRVFSTVYAAHTDHPLLAEQLNTATHAVDALTGVEISLMANMLANEHGNLPEELRESDTRLFNLFYGRDSARYGIHLGFELLKESAGVIQESDSQDTVMSRMDQMGIWARTVCFHVDDLRKLQ</sequence>
<dbReference type="EMBL" id="AZHD01000012">
    <property type="protein sequence ID" value="OAA58491.1"/>
    <property type="molecule type" value="Genomic_DNA"/>
</dbReference>
<keyword evidence="3" id="KW-1185">Reference proteome</keyword>
<organism evidence="2 3">
    <name type="scientific">Niveomyces insectorum RCEF 264</name>
    <dbReference type="NCBI Taxonomy" id="1081102"/>
    <lineage>
        <taxon>Eukaryota</taxon>
        <taxon>Fungi</taxon>
        <taxon>Dikarya</taxon>
        <taxon>Ascomycota</taxon>
        <taxon>Pezizomycotina</taxon>
        <taxon>Sordariomycetes</taxon>
        <taxon>Hypocreomycetidae</taxon>
        <taxon>Hypocreales</taxon>
        <taxon>Cordycipitaceae</taxon>
        <taxon>Niveomyces</taxon>
    </lineage>
</organism>
<gene>
    <name evidence="2" type="ORF">SPI_06564</name>
</gene>